<dbReference type="EMBL" id="JAHXZJ010001492">
    <property type="protein sequence ID" value="KAH0552325.1"/>
    <property type="molecule type" value="Genomic_DNA"/>
</dbReference>
<dbReference type="AlphaFoldDB" id="A0AAV7IJU9"/>
<feature type="domain" description="TGF-beta propeptide" evidence="2">
    <location>
        <begin position="139"/>
        <end position="220"/>
    </location>
</feature>
<comment type="caution">
    <text evidence="3">The sequence shown here is derived from an EMBL/GenBank/DDBJ whole genome shotgun (WGS) entry which is preliminary data.</text>
</comment>
<proteinExistence type="predicted"/>
<keyword evidence="1" id="KW-0732">Signal</keyword>
<accession>A0AAV7IJU9</accession>
<gene>
    <name evidence="3" type="ORF">KQX54_008728</name>
</gene>
<dbReference type="Proteomes" id="UP000826195">
    <property type="component" value="Unassembled WGS sequence"/>
</dbReference>
<name>A0AAV7IJU9_COTGL</name>
<dbReference type="InterPro" id="IPR001111">
    <property type="entry name" value="TGF-b_propeptide"/>
</dbReference>
<evidence type="ECO:0000313" key="3">
    <source>
        <dbReference type="EMBL" id="KAH0552325.1"/>
    </source>
</evidence>
<dbReference type="Gene3D" id="2.60.120.970">
    <property type="match status" value="1"/>
</dbReference>
<evidence type="ECO:0000313" key="4">
    <source>
        <dbReference type="Proteomes" id="UP000826195"/>
    </source>
</evidence>
<reference evidence="3 4" key="1">
    <citation type="journal article" date="2021" name="J. Hered.">
        <title>A chromosome-level genome assembly of the parasitoid wasp, Cotesia glomerata (Hymenoptera: Braconidae).</title>
        <authorList>
            <person name="Pinto B.J."/>
            <person name="Weis J.J."/>
            <person name="Gamble T."/>
            <person name="Ode P.J."/>
            <person name="Paul R."/>
            <person name="Zaspel J.M."/>
        </authorList>
    </citation>
    <scope>NUCLEOTIDE SEQUENCE [LARGE SCALE GENOMIC DNA]</scope>
    <source>
        <strain evidence="3">CgM1</strain>
    </source>
</reference>
<dbReference type="Pfam" id="PF00688">
    <property type="entry name" value="TGFb_propeptide"/>
    <property type="match status" value="1"/>
</dbReference>
<protein>
    <recommendedName>
        <fullName evidence="2">TGF-beta propeptide domain-containing protein</fullName>
    </recommendedName>
</protein>
<evidence type="ECO:0000256" key="1">
    <source>
        <dbReference type="SAM" id="SignalP"/>
    </source>
</evidence>
<feature type="signal peptide" evidence="1">
    <location>
        <begin position="1"/>
        <end position="20"/>
    </location>
</feature>
<feature type="chain" id="PRO_5043608367" description="TGF-beta propeptide domain-containing protein" evidence="1">
    <location>
        <begin position="21"/>
        <end position="248"/>
    </location>
</feature>
<organism evidence="3 4">
    <name type="scientific">Cotesia glomerata</name>
    <name type="common">Lepidopteran parasitic wasp</name>
    <name type="synonym">Apanteles glomeratus</name>
    <dbReference type="NCBI Taxonomy" id="32391"/>
    <lineage>
        <taxon>Eukaryota</taxon>
        <taxon>Metazoa</taxon>
        <taxon>Ecdysozoa</taxon>
        <taxon>Arthropoda</taxon>
        <taxon>Hexapoda</taxon>
        <taxon>Insecta</taxon>
        <taxon>Pterygota</taxon>
        <taxon>Neoptera</taxon>
        <taxon>Endopterygota</taxon>
        <taxon>Hymenoptera</taxon>
        <taxon>Apocrita</taxon>
        <taxon>Ichneumonoidea</taxon>
        <taxon>Braconidae</taxon>
        <taxon>Microgastrinae</taxon>
        <taxon>Cotesia</taxon>
    </lineage>
</organism>
<evidence type="ECO:0000259" key="2">
    <source>
        <dbReference type="Pfam" id="PF00688"/>
    </source>
</evidence>
<keyword evidence="4" id="KW-1185">Reference proteome</keyword>
<sequence length="248" mass="28748">MDKTIVLLFLTFLLGVIVESYVVEVPKEEITDPKYSEDRSNVIKKSDESAVQFMIQWMNKAQKVPTTIPENFEKSYDSMIGDLYSRFNDTIPVAEITRDPNTAFSEEVIKPLSLNFMWFSEFGIKDTLMHSELRILVNQSDELVYVNSTFLPAFKSGWFSVDITDCYRHWMAHPEENHGIKLVLKVPKIRSELYYTVNANVAGVEDFEADVRKHPFLVNFYDKSKASEGYFEKLFWEKLMSSANETGK</sequence>